<keyword evidence="2" id="KW-0472">Membrane</keyword>
<reference evidence="3 4" key="1">
    <citation type="submission" date="2019-03" db="EMBL/GenBank/DDBJ databases">
        <title>Genomic Encyclopedia of Type Strains, Phase IV (KMG-IV): sequencing the most valuable type-strain genomes for metagenomic binning, comparative biology and taxonomic classification.</title>
        <authorList>
            <person name="Goeker M."/>
        </authorList>
    </citation>
    <scope>NUCLEOTIDE SEQUENCE [LARGE SCALE GENOMIC DNA]</scope>
    <source>
        <strain evidence="3 4">DSM 28231</strain>
    </source>
</reference>
<gene>
    <name evidence="3" type="ORF">EV697_105154</name>
</gene>
<dbReference type="GO" id="GO:0006596">
    <property type="term" value="P:polyamine biosynthetic process"/>
    <property type="evidence" value="ECO:0007669"/>
    <property type="project" value="UniProtKB-KW"/>
</dbReference>
<evidence type="ECO:0000256" key="2">
    <source>
        <dbReference type="SAM" id="Phobius"/>
    </source>
</evidence>
<comment type="caution">
    <text evidence="3">The sequence shown here is derived from an EMBL/GenBank/DDBJ whole genome shotgun (WGS) entry which is preliminary data.</text>
</comment>
<name>A0A4R2MU21_9PAST</name>
<proteinExistence type="predicted"/>
<dbReference type="SUPFAM" id="SSF53335">
    <property type="entry name" value="S-adenosyl-L-methionine-dependent methyltransferases"/>
    <property type="match status" value="1"/>
</dbReference>
<feature type="transmembrane region" description="Helical" evidence="2">
    <location>
        <begin position="68"/>
        <end position="89"/>
    </location>
</feature>
<dbReference type="AlphaFoldDB" id="A0A4R2MU21"/>
<dbReference type="CDD" id="cd02440">
    <property type="entry name" value="AdoMet_MTases"/>
    <property type="match status" value="1"/>
</dbReference>
<dbReference type="EMBL" id="SLXI01000005">
    <property type="protein sequence ID" value="TCP12042.1"/>
    <property type="molecule type" value="Genomic_DNA"/>
</dbReference>
<dbReference type="InterPro" id="IPR029063">
    <property type="entry name" value="SAM-dependent_MTases_sf"/>
</dbReference>
<keyword evidence="2" id="KW-0812">Transmembrane</keyword>
<protein>
    <submittedName>
        <fullName evidence="3">Spermidine synthase</fullName>
    </submittedName>
</protein>
<dbReference type="InterPro" id="IPR036259">
    <property type="entry name" value="MFS_trans_sf"/>
</dbReference>
<dbReference type="RefSeq" id="WP_132024414.1">
    <property type="nucleotide sequence ID" value="NZ_CP016605.1"/>
</dbReference>
<evidence type="ECO:0000313" key="4">
    <source>
        <dbReference type="Proteomes" id="UP000294841"/>
    </source>
</evidence>
<organism evidence="3 4">
    <name type="scientific">Bisgaardia hudsonensis</name>
    <dbReference type="NCBI Taxonomy" id="109472"/>
    <lineage>
        <taxon>Bacteria</taxon>
        <taxon>Pseudomonadati</taxon>
        <taxon>Pseudomonadota</taxon>
        <taxon>Gammaproteobacteria</taxon>
        <taxon>Pasteurellales</taxon>
        <taxon>Pasteurellaceae</taxon>
        <taxon>Bisgaardia</taxon>
    </lineage>
</organism>
<evidence type="ECO:0000256" key="1">
    <source>
        <dbReference type="ARBA" id="ARBA00023115"/>
    </source>
</evidence>
<dbReference type="PANTHER" id="PTHR43317:SF1">
    <property type="entry name" value="THERMOSPERMINE SYNTHASE ACAULIS5"/>
    <property type="match status" value="1"/>
</dbReference>
<feature type="transmembrane region" description="Helical" evidence="2">
    <location>
        <begin position="160"/>
        <end position="178"/>
    </location>
</feature>
<keyword evidence="1" id="KW-0620">Polyamine biosynthesis</keyword>
<dbReference type="PANTHER" id="PTHR43317">
    <property type="entry name" value="THERMOSPERMINE SYNTHASE ACAULIS5"/>
    <property type="match status" value="1"/>
</dbReference>
<keyword evidence="4" id="KW-1185">Reference proteome</keyword>
<sequence length="499" mass="56508">MTRKAMLLSFLGGFLSLSIEIIWIRLFTFSYPLPQFFSLTLAIFLVGIAIGAFIGKRICNEEKASINYIGRIFILAALLDILAILGIIYSVQPTTLLVLGLSVLLCSVVRGIIFPIVHHLGSEKQKTGAAISNVYFSNVIGCTLAPIIVGFYLLDIFSTQQTYLLIIASTFFVAYFCISSKLLKITAIVLGALSIISLVQLPEKIITALAQNEGIKLEKLIENKHGFIQIYRDKNNEQIVFGNNVYDGKLNIDLLNNTNMIDRAYMLPIIAPDAKNILVIGLSTGSWVDVLTSVPTLESITVVELNPDYNEFADFYPPMAELLKDKRVNVIADDGRRWLNKHPDKKFDYILMNTTWYWRSYTTNLLSKEFLSLAKERLNPNGFIYFNTTGFHDSFYTSKSVYPYVYQYKNMSLASLIPIKKPTEDEISKSLAKLVFQKNNKPVFNSDIQLANATDEMMKYPIIDYHDIDFTRLGRAPEVTTDYNMIPEYKYGFLSTKPE</sequence>
<feature type="transmembrane region" description="Helical" evidence="2">
    <location>
        <begin position="36"/>
        <end position="56"/>
    </location>
</feature>
<feature type="transmembrane region" description="Helical" evidence="2">
    <location>
        <begin position="185"/>
        <end position="202"/>
    </location>
</feature>
<dbReference type="Gene3D" id="3.40.50.150">
    <property type="entry name" value="Vaccinia Virus protein VP39"/>
    <property type="match status" value="1"/>
</dbReference>
<dbReference type="Pfam" id="PF01564">
    <property type="entry name" value="Spermine_synth"/>
    <property type="match status" value="1"/>
</dbReference>
<evidence type="ECO:0000313" key="3">
    <source>
        <dbReference type="EMBL" id="TCP12042.1"/>
    </source>
</evidence>
<accession>A0A4R2MU21</accession>
<dbReference type="OrthoDB" id="5516475at2"/>
<dbReference type="SUPFAM" id="SSF103473">
    <property type="entry name" value="MFS general substrate transporter"/>
    <property type="match status" value="1"/>
</dbReference>
<keyword evidence="2" id="KW-1133">Transmembrane helix</keyword>
<dbReference type="Proteomes" id="UP000294841">
    <property type="component" value="Unassembled WGS sequence"/>
</dbReference>
<feature type="transmembrane region" description="Helical" evidence="2">
    <location>
        <begin position="7"/>
        <end position="24"/>
    </location>
</feature>
<feature type="transmembrane region" description="Helical" evidence="2">
    <location>
        <begin position="95"/>
        <end position="113"/>
    </location>
</feature>
<feature type="transmembrane region" description="Helical" evidence="2">
    <location>
        <begin position="134"/>
        <end position="154"/>
    </location>
</feature>